<keyword evidence="3" id="KW-1185">Reference proteome</keyword>
<dbReference type="PANTHER" id="PTHR38899:SF1">
    <property type="entry name" value="PROTEIN KINASE"/>
    <property type="match status" value="1"/>
</dbReference>
<reference evidence="2 3" key="1">
    <citation type="submission" date="2022-07" db="EMBL/GenBank/DDBJ databases">
        <title>Genome-wide signatures of adaptation to extreme environments.</title>
        <authorList>
            <person name="Cho C.H."/>
            <person name="Yoon H.S."/>
        </authorList>
    </citation>
    <scope>NUCLEOTIDE SEQUENCE [LARGE SCALE GENOMIC DNA]</scope>
    <source>
        <strain evidence="2 3">108.79 E11</strain>
    </source>
</reference>
<organism evidence="2 3">
    <name type="scientific">Galdieria yellowstonensis</name>
    <dbReference type="NCBI Taxonomy" id="3028027"/>
    <lineage>
        <taxon>Eukaryota</taxon>
        <taxon>Rhodophyta</taxon>
        <taxon>Bangiophyceae</taxon>
        <taxon>Galdieriales</taxon>
        <taxon>Galdieriaceae</taxon>
        <taxon>Galdieria</taxon>
    </lineage>
</organism>
<protein>
    <submittedName>
        <fullName evidence="2">Uncharacterized protein</fullName>
    </submittedName>
</protein>
<dbReference type="EMBL" id="JANCYU010000003">
    <property type="protein sequence ID" value="KAK4522358.1"/>
    <property type="molecule type" value="Genomic_DNA"/>
</dbReference>
<gene>
    <name evidence="2" type="ORF">GAYE_HPESCF16G0238</name>
</gene>
<feature type="coiled-coil region" evidence="1">
    <location>
        <begin position="222"/>
        <end position="249"/>
    </location>
</feature>
<dbReference type="PANTHER" id="PTHR38899">
    <property type="entry name" value="DOMAIN OOKINETE PROTEIN, PUTATIVE-RELATED"/>
    <property type="match status" value="1"/>
</dbReference>
<dbReference type="AlphaFoldDB" id="A0AAV9I5I2"/>
<proteinExistence type="predicted"/>
<dbReference type="Proteomes" id="UP001300502">
    <property type="component" value="Unassembled WGS sequence"/>
</dbReference>
<evidence type="ECO:0000313" key="3">
    <source>
        <dbReference type="Proteomes" id="UP001300502"/>
    </source>
</evidence>
<evidence type="ECO:0000256" key="1">
    <source>
        <dbReference type="SAM" id="Coils"/>
    </source>
</evidence>
<evidence type="ECO:0000313" key="2">
    <source>
        <dbReference type="EMBL" id="KAK4522358.1"/>
    </source>
</evidence>
<comment type="caution">
    <text evidence="2">The sequence shown here is derived from an EMBL/GenBank/DDBJ whole genome shotgun (WGS) entry which is preliminary data.</text>
</comment>
<keyword evidence="1" id="KW-0175">Coiled coil</keyword>
<sequence length="494" mass="56907">MDKYLAVETGSTLETPSRIFKEKVPFFSICNYGVQLWLLEQTKQTVQGQKKNLNVDATVDSKDINMNMNDNINCSDCDEKVSVQRQRSFSFPLLDSKRRNSLQFCPNLYSHQRQRCPSCETKRKDSSETVHCKFLNIPFYSEAVTSLHLTRNETVFNLRNVSNPTAKGGSHAFYRNLKTYEACSNTAQSLKYSPLKLSLQRRTLYLLDWDDTLFPSTALDSFESFESLSEELKLNLDQLEQTVMKLLTELDRTGFVAIVTNANEDWVETSCRCFMPKLLSCLNELKITVVSARKLFGCDSVSPISICPSDWKAAAFLKLMMYFFSSTATRNVDILKLRENQLVDNQRSYEMTLQRKSKEGRPPVYTPWNLSELEDPKIWLKAMDSLSLLHEEEQKGTKNVFSTLNQSKWKFEKAVLLDNNSFACHHIIAMGDSFFEHDALTTLREKYRKAYFKFIHFVSEPSIVDLLLELKSVSSILDQVSPFVGNLEVFLTRE</sequence>
<accession>A0AAV9I5I2</accession>
<name>A0AAV9I5I2_9RHOD</name>